<dbReference type="OrthoDB" id="6210161at2759"/>
<feature type="compositionally biased region" description="Acidic residues" evidence="1">
    <location>
        <begin position="79"/>
        <end position="93"/>
    </location>
</feature>
<reference evidence="4" key="2">
    <citation type="submission" date="2018-11" db="EMBL/GenBank/DDBJ databases">
        <authorList>
            <person name="Alioto T."/>
            <person name="Alioto T."/>
        </authorList>
    </citation>
    <scope>NUCLEOTIDE SEQUENCE</scope>
</reference>
<evidence type="ECO:0000313" key="3">
    <source>
        <dbReference type="EMBL" id="ASW15781.1"/>
    </source>
</evidence>
<sequence length="133" mass="15742">MRTTALLLFTFVSFLCIIDECESLRWTPTPSYPRYPTRSRGSRWSRGRKRATLDTYIEDEDIDNGDFEDKNIDERYVDMDEDDNMMNDVDDRDADNIDERDGIDTDERNVNDVDEPNINHMDARYVDDPQEDD</sequence>
<keyword evidence="5" id="KW-1185">Reference proteome</keyword>
<evidence type="ECO:0000313" key="4">
    <source>
        <dbReference type="EMBL" id="VDI27129.1"/>
    </source>
</evidence>
<organism evidence="3">
    <name type="scientific">Mytilus galloprovincialis</name>
    <name type="common">Mediterranean mussel</name>
    <dbReference type="NCBI Taxonomy" id="29158"/>
    <lineage>
        <taxon>Eukaryota</taxon>
        <taxon>Metazoa</taxon>
        <taxon>Spiralia</taxon>
        <taxon>Lophotrochozoa</taxon>
        <taxon>Mollusca</taxon>
        <taxon>Bivalvia</taxon>
        <taxon>Autobranchia</taxon>
        <taxon>Pteriomorphia</taxon>
        <taxon>Mytilida</taxon>
        <taxon>Mytiloidea</taxon>
        <taxon>Mytilidae</taxon>
        <taxon>Mytilinae</taxon>
        <taxon>Mytilus</taxon>
    </lineage>
</organism>
<name>A0A286RMT6_MYTGA</name>
<evidence type="ECO:0000313" key="5">
    <source>
        <dbReference type="Proteomes" id="UP000596742"/>
    </source>
</evidence>
<evidence type="ECO:0000256" key="2">
    <source>
        <dbReference type="SAM" id="SignalP"/>
    </source>
</evidence>
<feature type="chain" id="PRO_5036314805" evidence="2">
    <location>
        <begin position="24"/>
        <end position="133"/>
    </location>
</feature>
<keyword evidence="2" id="KW-0732">Signal</keyword>
<evidence type="ECO:0000256" key="1">
    <source>
        <dbReference type="SAM" id="MobiDB-lite"/>
    </source>
</evidence>
<accession>A0A286RMT6</accession>
<proteinExistence type="evidence at transcript level"/>
<feature type="signal peptide" evidence="2">
    <location>
        <begin position="1"/>
        <end position="23"/>
    </location>
</feature>
<feature type="region of interest" description="Disordered" evidence="1">
    <location>
        <begin position="77"/>
        <end position="133"/>
    </location>
</feature>
<dbReference type="AlphaFoldDB" id="A0A286RMT6"/>
<gene>
    <name evidence="4" type="ORF">MGAL_10B050651</name>
</gene>
<feature type="compositionally biased region" description="Basic and acidic residues" evidence="1">
    <location>
        <begin position="94"/>
        <end position="111"/>
    </location>
</feature>
<reference evidence="3" key="1">
    <citation type="journal article" date="2017" name="Mar. Drugs">
        <title>Myticalins: A Novel Multigenic Family of Linear, Cationic Antimicrobial Peptides from Marine Mussels (Mytilus spp.).</title>
        <authorList>
            <person name="Leoni G."/>
            <person name="De Poli A."/>
            <person name="Mardirossian M."/>
            <person name="Gambato S."/>
            <person name="Florian F."/>
            <person name="Venier P."/>
            <person name="Wilson D.N."/>
            <person name="Tossi A."/>
            <person name="Pallavicini A."/>
            <person name="Gerdol M."/>
        </authorList>
    </citation>
    <scope>NUCLEOTIDE SEQUENCE</scope>
</reference>
<dbReference type="EMBL" id="UYJE01004326">
    <property type="protein sequence ID" value="VDI27129.1"/>
    <property type="molecule type" value="Genomic_DNA"/>
</dbReference>
<dbReference type="Proteomes" id="UP000596742">
    <property type="component" value="Unassembled WGS sequence"/>
</dbReference>
<protein>
    <submittedName>
        <fullName evidence="3">Myticalin B1</fullName>
    </submittedName>
</protein>
<dbReference type="EMBL" id="MF432169">
    <property type="protein sequence ID" value="ASW15781.1"/>
    <property type="molecule type" value="mRNA"/>
</dbReference>